<evidence type="ECO:0000256" key="12">
    <source>
        <dbReference type="RuleBase" id="RU004505"/>
    </source>
</evidence>
<feature type="modified residue" description="N6-(pyridoxal phosphate)lysine" evidence="11">
    <location>
        <position position="195"/>
    </location>
</feature>
<feature type="binding site" evidence="11">
    <location>
        <position position="41"/>
    </location>
    <ligand>
        <name>L-glutamate</name>
        <dbReference type="ChEBI" id="CHEBI:29985"/>
    </ligand>
</feature>
<comment type="pathway">
    <text evidence="2 11 12">Amino-acid biosynthesis; L-serine biosynthesis; L-serine from 3-phospho-D-glycerate: step 2/3.</text>
</comment>
<dbReference type="PANTHER" id="PTHR43247">
    <property type="entry name" value="PHOSPHOSERINE AMINOTRANSFERASE"/>
    <property type="match status" value="1"/>
</dbReference>
<dbReference type="SUPFAM" id="SSF53383">
    <property type="entry name" value="PLP-dependent transferases"/>
    <property type="match status" value="1"/>
</dbReference>
<evidence type="ECO:0000256" key="11">
    <source>
        <dbReference type="HAMAP-Rule" id="MF_00160"/>
    </source>
</evidence>
<accession>A0ABV6K637</accession>
<comment type="catalytic activity">
    <reaction evidence="10 11 12">
        <text>O-phospho-L-serine + 2-oxoglutarate = 3-phosphooxypyruvate + L-glutamate</text>
        <dbReference type="Rhea" id="RHEA:14329"/>
        <dbReference type="ChEBI" id="CHEBI:16810"/>
        <dbReference type="ChEBI" id="CHEBI:18110"/>
        <dbReference type="ChEBI" id="CHEBI:29985"/>
        <dbReference type="ChEBI" id="CHEBI:57524"/>
        <dbReference type="EC" id="2.6.1.52"/>
    </reaction>
</comment>
<keyword evidence="5 11" id="KW-0028">Amino-acid biosynthesis</keyword>
<evidence type="ECO:0000256" key="4">
    <source>
        <dbReference type="ARBA" id="ARBA00022576"/>
    </source>
</evidence>
<evidence type="ECO:0000256" key="6">
    <source>
        <dbReference type="ARBA" id="ARBA00022679"/>
    </source>
</evidence>
<feature type="binding site" evidence="11">
    <location>
        <position position="194"/>
    </location>
    <ligand>
        <name>pyridoxal 5'-phosphate</name>
        <dbReference type="ChEBI" id="CHEBI:597326"/>
    </ligand>
</feature>
<feature type="binding site" evidence="11">
    <location>
        <position position="171"/>
    </location>
    <ligand>
        <name>pyridoxal 5'-phosphate</name>
        <dbReference type="ChEBI" id="CHEBI:597326"/>
    </ligand>
</feature>
<evidence type="ECO:0000313" key="14">
    <source>
        <dbReference type="EMBL" id="MFC0424916.1"/>
    </source>
</evidence>
<evidence type="ECO:0000256" key="1">
    <source>
        <dbReference type="ARBA" id="ARBA00003483"/>
    </source>
</evidence>
<keyword evidence="6 11" id="KW-0808">Transferase</keyword>
<reference evidence="14 15" key="1">
    <citation type="submission" date="2024-09" db="EMBL/GenBank/DDBJ databases">
        <authorList>
            <person name="Sun Q."/>
            <person name="Mori K."/>
        </authorList>
    </citation>
    <scope>NUCLEOTIDE SEQUENCE [LARGE SCALE GENOMIC DNA]</scope>
    <source>
        <strain evidence="14 15">TBRC 4575</strain>
    </source>
</reference>
<feature type="domain" description="Aminotransferase class V" evidence="13">
    <location>
        <begin position="3"/>
        <end position="346"/>
    </location>
</feature>
<comment type="cofactor">
    <cofactor evidence="11">
        <name>pyridoxal 5'-phosphate</name>
        <dbReference type="ChEBI" id="CHEBI:597326"/>
    </cofactor>
    <text evidence="11">Binds 1 pyridoxal phosphate per subunit.</text>
</comment>
<evidence type="ECO:0000256" key="9">
    <source>
        <dbReference type="ARBA" id="ARBA00047630"/>
    </source>
</evidence>
<comment type="catalytic activity">
    <reaction evidence="9 11">
        <text>4-(phosphooxy)-L-threonine + 2-oxoglutarate = (R)-3-hydroxy-2-oxo-4-phosphooxybutanoate + L-glutamate</text>
        <dbReference type="Rhea" id="RHEA:16573"/>
        <dbReference type="ChEBI" id="CHEBI:16810"/>
        <dbReference type="ChEBI" id="CHEBI:29985"/>
        <dbReference type="ChEBI" id="CHEBI:58452"/>
        <dbReference type="ChEBI" id="CHEBI:58538"/>
        <dbReference type="EC" id="2.6.1.52"/>
    </reaction>
</comment>
<keyword evidence="11" id="KW-0963">Cytoplasm</keyword>
<dbReference type="EC" id="2.6.1.52" evidence="11"/>
<protein>
    <recommendedName>
        <fullName evidence="11">Phosphoserine aminotransferase</fullName>
        <ecNumber evidence="11">2.6.1.52</ecNumber>
    </recommendedName>
    <alternativeName>
        <fullName evidence="11">Phosphohydroxythreonine aminotransferase</fullName>
        <shortName evidence="11">PSAT</shortName>
    </alternativeName>
</protein>
<evidence type="ECO:0000256" key="5">
    <source>
        <dbReference type="ARBA" id="ARBA00022605"/>
    </source>
</evidence>
<dbReference type="Proteomes" id="UP001589855">
    <property type="component" value="Unassembled WGS sequence"/>
</dbReference>
<dbReference type="Gene3D" id="3.40.640.10">
    <property type="entry name" value="Type I PLP-dependent aspartate aminotransferase-like (Major domain)"/>
    <property type="match status" value="1"/>
</dbReference>
<feature type="binding site" evidence="11">
    <location>
        <position position="151"/>
    </location>
    <ligand>
        <name>pyridoxal 5'-phosphate</name>
        <dbReference type="ChEBI" id="CHEBI:597326"/>
    </ligand>
</feature>
<dbReference type="NCBIfam" id="TIGR01364">
    <property type="entry name" value="serC_1"/>
    <property type="match status" value="1"/>
</dbReference>
<name>A0ABV6K637_9LACO</name>
<comment type="caution">
    <text evidence="14">The sequence shown here is derived from an EMBL/GenBank/DDBJ whole genome shotgun (WGS) entry which is preliminary data.</text>
</comment>
<evidence type="ECO:0000313" key="15">
    <source>
        <dbReference type="Proteomes" id="UP001589855"/>
    </source>
</evidence>
<dbReference type="InterPro" id="IPR015421">
    <property type="entry name" value="PyrdxlP-dep_Trfase_major"/>
</dbReference>
<proteinExistence type="inferred from homology"/>
<comment type="subcellular location">
    <subcellularLocation>
        <location evidence="11">Cytoplasm</location>
    </subcellularLocation>
</comment>
<dbReference type="PROSITE" id="PS00595">
    <property type="entry name" value="AA_TRANSFER_CLASS_5"/>
    <property type="match status" value="1"/>
</dbReference>
<comment type="similarity">
    <text evidence="3 11">Belongs to the class-V pyridoxal-phosphate-dependent aminotransferase family. SerC subfamily.</text>
</comment>
<evidence type="ECO:0000256" key="2">
    <source>
        <dbReference type="ARBA" id="ARBA00005099"/>
    </source>
</evidence>
<comment type="caution">
    <text evidence="11">Lacks conserved residue(s) required for the propagation of feature annotation.</text>
</comment>
<sequence length="358" mass="38487">MPTYNFSAGPAVMPAAVVQQIQAELPSFQGSGMSIMEISHRSDLFDQVINDAERDLRDLMQIPDNYRVLFFQGGGTLQFTAAPLNLATGHHHIGLLNSGHWAERAAAEARRVGTQVDILGTSAANHFTALPTLDQPVTADLDYVHVTTNNTIEGTLLTQLPATGNVPLVADMSSNFLGHQYNVTDFGMIFAGAQKNLGPAGLTIVIVRDDLIGHAQDLPSMLDYQLFADKRSMFNTPPVFAIYAAGLVLKWLKAQGGLAAMATRNREKAALLYDFLDQSTLFTNPVKPSDRSTMNVPFVTGNAATDAQVIAGAADRGLLNLKGHRLVGGMRASLYNAMPKAGVQALVDYLAAFEAHHA</sequence>
<evidence type="ECO:0000259" key="13">
    <source>
        <dbReference type="Pfam" id="PF00266"/>
    </source>
</evidence>
<feature type="binding site" evidence="11">
    <location>
        <begin position="235"/>
        <end position="236"/>
    </location>
    <ligand>
        <name>pyridoxal 5'-phosphate</name>
        <dbReference type="ChEBI" id="CHEBI:597326"/>
    </ligand>
</feature>
<dbReference type="InterPro" id="IPR015424">
    <property type="entry name" value="PyrdxlP-dep_Trfase"/>
</dbReference>
<dbReference type="RefSeq" id="WP_137644097.1">
    <property type="nucleotide sequence ID" value="NZ_BAABRM010000003.1"/>
</dbReference>
<evidence type="ECO:0000256" key="3">
    <source>
        <dbReference type="ARBA" id="ARBA00006904"/>
    </source>
</evidence>
<gene>
    <name evidence="11 14" type="primary">serC</name>
    <name evidence="14" type="ORF">ACFFGS_12340</name>
</gene>
<evidence type="ECO:0000256" key="10">
    <source>
        <dbReference type="ARBA" id="ARBA00049007"/>
    </source>
</evidence>
<feature type="binding site" evidence="11">
    <location>
        <position position="101"/>
    </location>
    <ligand>
        <name>pyridoxal 5'-phosphate</name>
        <dbReference type="ChEBI" id="CHEBI:597326"/>
    </ligand>
</feature>
<evidence type="ECO:0000256" key="7">
    <source>
        <dbReference type="ARBA" id="ARBA00022898"/>
    </source>
</evidence>
<dbReference type="Pfam" id="PF00266">
    <property type="entry name" value="Aminotran_5"/>
    <property type="match status" value="1"/>
</dbReference>
<dbReference type="InterPro" id="IPR022278">
    <property type="entry name" value="Pser_aminoTfrase"/>
</dbReference>
<evidence type="ECO:0000256" key="8">
    <source>
        <dbReference type="ARBA" id="ARBA00023299"/>
    </source>
</evidence>
<organism evidence="14 15">
    <name type="scientific">Lactiplantibacillus plajomi</name>
    <dbReference type="NCBI Taxonomy" id="1457217"/>
    <lineage>
        <taxon>Bacteria</taxon>
        <taxon>Bacillati</taxon>
        <taxon>Bacillota</taxon>
        <taxon>Bacilli</taxon>
        <taxon>Lactobacillales</taxon>
        <taxon>Lactobacillaceae</taxon>
        <taxon>Lactiplantibacillus</taxon>
    </lineage>
</organism>
<dbReference type="InterPro" id="IPR020578">
    <property type="entry name" value="Aminotrans_V_PyrdxlP_BS"/>
</dbReference>
<dbReference type="NCBIfam" id="NF003764">
    <property type="entry name" value="PRK05355.1"/>
    <property type="match status" value="1"/>
</dbReference>
<feature type="binding site" evidence="11">
    <location>
        <begin position="75"/>
        <end position="76"/>
    </location>
    <ligand>
        <name>pyridoxal 5'-phosphate</name>
        <dbReference type="ChEBI" id="CHEBI:597326"/>
    </ligand>
</feature>
<keyword evidence="4 11" id="KW-0032">Aminotransferase</keyword>
<dbReference type="Gene3D" id="3.90.1150.10">
    <property type="entry name" value="Aspartate Aminotransferase, domain 1"/>
    <property type="match status" value="1"/>
</dbReference>
<dbReference type="PANTHER" id="PTHR43247:SF1">
    <property type="entry name" value="PHOSPHOSERINE AMINOTRANSFERASE"/>
    <property type="match status" value="1"/>
</dbReference>
<dbReference type="InterPro" id="IPR015422">
    <property type="entry name" value="PyrdxlP-dep_Trfase_small"/>
</dbReference>
<dbReference type="PIRSF" id="PIRSF000525">
    <property type="entry name" value="SerC"/>
    <property type="match status" value="1"/>
</dbReference>
<dbReference type="InterPro" id="IPR000192">
    <property type="entry name" value="Aminotrans_V_dom"/>
</dbReference>
<keyword evidence="8 11" id="KW-0718">Serine biosynthesis</keyword>
<keyword evidence="7 11" id="KW-0663">Pyridoxal phosphate</keyword>
<comment type="subunit">
    <text evidence="11">Homodimer.</text>
</comment>
<comment type="function">
    <text evidence="1 11">Catalyzes the reversible conversion of 3-phosphohydroxypyruvate to phosphoserine and of 3-hydroxy-2-oxo-4-phosphonooxybutanoate to phosphohydroxythreonine.</text>
</comment>
<dbReference type="HAMAP" id="MF_00160">
    <property type="entry name" value="SerC_aminotrans_5"/>
    <property type="match status" value="1"/>
</dbReference>
<dbReference type="GO" id="GO:0004648">
    <property type="term" value="F:O-phospho-L-serine:2-oxoglutarate aminotransferase activity"/>
    <property type="evidence" value="ECO:0007669"/>
    <property type="project" value="UniProtKB-EC"/>
</dbReference>
<keyword evidence="15" id="KW-1185">Reference proteome</keyword>
<dbReference type="EMBL" id="JBHLUK010000076">
    <property type="protein sequence ID" value="MFC0424916.1"/>
    <property type="molecule type" value="Genomic_DNA"/>
</dbReference>